<comment type="caution">
    <text evidence="2">The sequence shown here is derived from an EMBL/GenBank/DDBJ whole genome shotgun (WGS) entry which is preliminary data.</text>
</comment>
<evidence type="ECO:0000313" key="2">
    <source>
        <dbReference type="EMBL" id="CAE7227685.1"/>
    </source>
</evidence>
<name>A0A812KP86_SYMPI</name>
<evidence type="ECO:0000256" key="1">
    <source>
        <dbReference type="SAM" id="MobiDB-lite"/>
    </source>
</evidence>
<accession>A0A812KP86</accession>
<proteinExistence type="predicted"/>
<protein>
    <submittedName>
        <fullName evidence="2">Uncharacterized protein</fullName>
    </submittedName>
</protein>
<dbReference type="AlphaFoldDB" id="A0A812KP86"/>
<dbReference type="EMBL" id="CAJNIZ010003969">
    <property type="protein sequence ID" value="CAE7227685.1"/>
    <property type="molecule type" value="Genomic_DNA"/>
</dbReference>
<gene>
    <name evidence="2" type="ORF">SPIL2461_LOCUS3298</name>
</gene>
<reference evidence="2" key="1">
    <citation type="submission" date="2021-02" db="EMBL/GenBank/DDBJ databases">
        <authorList>
            <person name="Dougan E. K."/>
            <person name="Rhodes N."/>
            <person name="Thang M."/>
            <person name="Chan C."/>
        </authorList>
    </citation>
    <scope>NUCLEOTIDE SEQUENCE</scope>
</reference>
<sequence length="149" mass="16697">ASAASPMAPRKKGKAQSKGDVVMTPVGKDAKVKKTINKSRRRKAAAQTPAKAVPESRKQRRKRVADSAVAGSEGEEELRRRQAEEWKAMKAKVAALKRERQKLPTRGSKEKRQAMNQDIRRLQEDMQVRHVAEQRAAGLEVTTKDDMEL</sequence>
<evidence type="ECO:0000313" key="3">
    <source>
        <dbReference type="Proteomes" id="UP000649617"/>
    </source>
</evidence>
<dbReference type="Proteomes" id="UP000649617">
    <property type="component" value="Unassembled WGS sequence"/>
</dbReference>
<feature type="non-terminal residue" evidence="2">
    <location>
        <position position="1"/>
    </location>
</feature>
<feature type="compositionally biased region" description="Basic residues" evidence="1">
    <location>
        <begin position="31"/>
        <end position="44"/>
    </location>
</feature>
<keyword evidence="3" id="KW-1185">Reference proteome</keyword>
<feature type="region of interest" description="Disordered" evidence="1">
    <location>
        <begin position="1"/>
        <end position="82"/>
    </location>
</feature>
<dbReference type="OrthoDB" id="420283at2759"/>
<organism evidence="2 3">
    <name type="scientific">Symbiodinium pilosum</name>
    <name type="common">Dinoflagellate</name>
    <dbReference type="NCBI Taxonomy" id="2952"/>
    <lineage>
        <taxon>Eukaryota</taxon>
        <taxon>Sar</taxon>
        <taxon>Alveolata</taxon>
        <taxon>Dinophyceae</taxon>
        <taxon>Suessiales</taxon>
        <taxon>Symbiodiniaceae</taxon>
        <taxon>Symbiodinium</taxon>
    </lineage>
</organism>